<dbReference type="InterPro" id="IPR000489">
    <property type="entry name" value="Pterin-binding_dom"/>
</dbReference>
<feature type="binding site" evidence="22 24">
    <location>
        <position position="290"/>
    </location>
    <ligand>
        <name>Zn(2+)</name>
        <dbReference type="ChEBI" id="CHEBI:29105"/>
    </ligand>
</feature>
<dbReference type="PIRSF" id="PIRSF000381">
    <property type="entry name" value="MetH"/>
    <property type="match status" value="1"/>
</dbReference>
<dbReference type="PANTHER" id="PTHR45833">
    <property type="entry name" value="METHIONINE SYNTHASE"/>
    <property type="match status" value="1"/>
</dbReference>
<dbReference type="PROSITE" id="PS51337">
    <property type="entry name" value="B12_BINDING_NTER"/>
    <property type="match status" value="1"/>
</dbReference>
<feature type="binding site" evidence="23">
    <location>
        <begin position="1144"/>
        <end position="1145"/>
    </location>
    <ligand>
        <name>S-adenosyl-L-methionine</name>
        <dbReference type="ChEBI" id="CHEBI:59789"/>
    </ligand>
</feature>
<evidence type="ECO:0000256" key="10">
    <source>
        <dbReference type="ARBA" id="ARBA00022628"/>
    </source>
</evidence>
<evidence type="ECO:0000256" key="5">
    <source>
        <dbReference type="ARBA" id="ARBA00010398"/>
    </source>
</evidence>
<dbReference type="FunFam" id="1.10.1240.10:FF:000001">
    <property type="entry name" value="Methionine synthase"/>
    <property type="match status" value="1"/>
</dbReference>
<evidence type="ECO:0000256" key="14">
    <source>
        <dbReference type="ARBA" id="ARBA00022737"/>
    </source>
</evidence>
<evidence type="ECO:0000256" key="20">
    <source>
        <dbReference type="NCBIfam" id="TIGR02082"/>
    </source>
</evidence>
<evidence type="ECO:0000256" key="8">
    <source>
        <dbReference type="ARBA" id="ARBA00022603"/>
    </source>
</evidence>
<sequence>MRKSQLTEQLKKKILIMDGAMGTMLQNANLSPEDFGGEEYDGCNENLNITSPSVIEQIHIEYLQAGADIIETNTFGATGIVLDEYNLGHKAYEINKKAAQIARKAADQISTTDWPRFVAGSLGPTTKTLSVTGGTTFEKLIESYEEQAIGLIDGQIDLLLLETSQDMLNVKAGFIGIQKAFEKKGKQLPIFVSGTIEPMGTTLAGQSIEAFYISLEHMKPLAVGLNCATGPEFMQDHIRSLSSLASAAVSCYPNAGLPDEEGQYHETPESLAKKLGGFASEGWLNIVGGCCGTTPEHIKAIADEMKNYPPRNFEKKLVHKVSGIEPLIYDDPTLRPIMVGERTNVIGSRKFKRLIKEAKYEEASEIARAQMKGGAHVIDVCLADPDRDEIHDMESFMKELVKKVKAPLVIDSTDEIVIEKALSYSQGKAIINSINLEDGEERFSAIAPLVHKYGAAVVVGTIDEKGMGVSAEKKLEIAKRSFDLLVHKYGFQPEDLIFDPLVFPVGTGDEQYIGSAKATVEGIRLIKEAFPEVQTILGISNISFGLPPVGREILNSVFLYHCTQAGLDYAIVNTEKLERFASIPKEEVKLAESLLFETTDKSLAEFTDFYRDKKKEQKSIMPDMTLEERLSYYIIEGTKEGLIPDLEEALSRYPAPLDIINGPLMNGMKEVGRLFNDNQLIVAEVLQSAEVMKASVSFLEPFMEKDDSSAGKGKIVLATVKGDVHDIGKNLVDIILSNNGYKVIDLGIKVPPSELVETIKREKPDMVGLSGLLVKSAQQMVLTAHDLKQAGIDIPILVGGAALSRKFTDTKIAKEYNGLVLYAKDAMNGLSIVNQLQNPEEYEILKREHLEKQAKTQNAVPFDRSTISASTAVKVRPKLNTDVPVYIPLDLKRRVLTSISISHIEPYINKQMLIGHHLGLNGKLEKLLAEGDEKAIKINEIVNGLIEDAKEKGWIAPAAVYQFFPAQSDGDKVLIYNEKQTDIIEVFEFPRQEVEPYLCLADYLKPKDSGQMDYVAFFTVTAGKGIRQVADNLKAQGRFLECHALQSLALETAEGFAELVHRQIRDRWGFPDPVDMTMKARFAAKYQGQRFSFGYPACPDLEDQRKLFNLIRPEDIGVHLTEGCMMEPEASVSAIVFAHPEAKYFNVSKV</sequence>
<evidence type="ECO:0000256" key="3">
    <source>
        <dbReference type="ARBA" id="ARBA00001956"/>
    </source>
</evidence>
<evidence type="ECO:0000256" key="18">
    <source>
        <dbReference type="ARBA" id="ARBA00025552"/>
    </source>
</evidence>
<dbReference type="KEGG" id="bda:FSZ17_11830"/>
<evidence type="ECO:0000259" key="28">
    <source>
        <dbReference type="PROSITE" id="PS51332"/>
    </source>
</evidence>
<comment type="cofactor">
    <cofactor evidence="3 21 22">
        <name>methylcob(III)alamin</name>
        <dbReference type="ChEBI" id="CHEBI:28115"/>
    </cofactor>
</comment>
<dbReference type="NCBIfam" id="TIGR02082">
    <property type="entry name" value="metH"/>
    <property type="match status" value="1"/>
</dbReference>
<dbReference type="FunFam" id="3.20.20.330:FF:000001">
    <property type="entry name" value="Methionine synthase"/>
    <property type="match status" value="1"/>
</dbReference>
<evidence type="ECO:0000313" key="30">
    <source>
        <dbReference type="EMBL" id="QED47882.1"/>
    </source>
</evidence>
<dbReference type="GO" id="GO:0008705">
    <property type="term" value="F:methionine synthase activity"/>
    <property type="evidence" value="ECO:0007669"/>
    <property type="project" value="UniProtKB-UniRule"/>
</dbReference>
<dbReference type="InterPro" id="IPR033706">
    <property type="entry name" value="Met_synthase_B12-bd"/>
</dbReference>
<comment type="function">
    <text evidence="18 21">Catalyzes the transfer of a methyl group from methyl-cobalamin to homocysteine, yielding enzyme-bound cob(I)alamin and methionine. Subsequently, remethylates the cofactor using methyltetrahydrofolate.</text>
</comment>
<dbReference type="Gene3D" id="3.20.20.330">
    <property type="entry name" value="Homocysteine-binding-like domain"/>
    <property type="match status" value="1"/>
</dbReference>
<dbReference type="AlphaFoldDB" id="A0A5B8Z439"/>
<keyword evidence="13 21" id="KW-0479">Metal-binding</keyword>
<feature type="domain" description="Pterin-binding" evidence="26">
    <location>
        <begin position="336"/>
        <end position="596"/>
    </location>
</feature>
<comment type="similarity">
    <text evidence="5">Belongs to the vitamin-B12 dependent methionine synthase family.</text>
</comment>
<dbReference type="Pfam" id="PF02965">
    <property type="entry name" value="Met_synt_B12"/>
    <property type="match status" value="1"/>
</dbReference>
<protein>
    <recommendedName>
        <fullName evidence="7 20">Methionine synthase</fullName>
        <ecNumber evidence="6 20">2.1.1.13</ecNumber>
    </recommendedName>
    <alternativeName>
        <fullName evidence="19 21">5-methyltetrahydrofolate--homocysteine methyltransferase</fullName>
    </alternativeName>
</protein>
<keyword evidence="8 21" id="KW-0489">Methyltransferase</keyword>
<dbReference type="Gene3D" id="3.20.20.20">
    <property type="entry name" value="Dihydropteroate synthase-like"/>
    <property type="match status" value="1"/>
</dbReference>
<dbReference type="InterPro" id="IPR050554">
    <property type="entry name" value="Met_Synthase/Corrinoid"/>
</dbReference>
<dbReference type="Proteomes" id="UP000321555">
    <property type="component" value="Chromosome"/>
</dbReference>
<dbReference type="GO" id="GO:0046653">
    <property type="term" value="P:tetrahydrofolate metabolic process"/>
    <property type="evidence" value="ECO:0007669"/>
    <property type="project" value="TreeGrafter"/>
</dbReference>
<evidence type="ECO:0000256" key="24">
    <source>
        <dbReference type="PROSITE-ProRule" id="PRU00333"/>
    </source>
</evidence>
<feature type="domain" description="Hcy-binding" evidence="25">
    <location>
        <begin position="3"/>
        <end position="305"/>
    </location>
</feature>
<evidence type="ECO:0000256" key="13">
    <source>
        <dbReference type="ARBA" id="ARBA00022723"/>
    </source>
</evidence>
<evidence type="ECO:0000256" key="22">
    <source>
        <dbReference type="PIRSR" id="PIRSR000381-1"/>
    </source>
</evidence>
<accession>A0A5B8Z439</accession>
<feature type="binding site" description="axial binding residue" evidence="22">
    <location>
        <position position="725"/>
    </location>
    <ligand>
        <name>methylcob(III)alamin</name>
        <dbReference type="ChEBI" id="CHEBI:28115"/>
    </ligand>
    <ligandPart>
        <name>Co</name>
        <dbReference type="ChEBI" id="CHEBI:27638"/>
    </ligandPart>
</feature>
<dbReference type="RefSeq" id="WP_057770612.1">
    <property type="nucleotide sequence ID" value="NZ_CP042593.1"/>
</dbReference>
<dbReference type="InterPro" id="IPR011822">
    <property type="entry name" value="MetH"/>
</dbReference>
<dbReference type="STRING" id="1742359.GCA_001439625_00813"/>
<evidence type="ECO:0000256" key="9">
    <source>
        <dbReference type="ARBA" id="ARBA00022605"/>
    </source>
</evidence>
<dbReference type="InterPro" id="IPR037010">
    <property type="entry name" value="VitB12-dep_Met_synth_activ_sf"/>
</dbReference>
<dbReference type="SUPFAM" id="SSF52242">
    <property type="entry name" value="Cobalamin (vitamin B12)-binding domain"/>
    <property type="match status" value="1"/>
</dbReference>
<dbReference type="PROSITE" id="PS50970">
    <property type="entry name" value="HCY"/>
    <property type="match status" value="1"/>
</dbReference>
<keyword evidence="12 21" id="KW-0949">S-adenosyl-L-methionine</keyword>
<dbReference type="Gene3D" id="3.10.196.10">
    <property type="entry name" value="Vitamin B12-dependent methionine synthase, activation domain"/>
    <property type="match status" value="1"/>
</dbReference>
<evidence type="ECO:0000259" key="25">
    <source>
        <dbReference type="PROSITE" id="PS50970"/>
    </source>
</evidence>
<dbReference type="InterPro" id="IPR003759">
    <property type="entry name" value="Cbl-bd_cap"/>
</dbReference>
<reference evidence="31" key="1">
    <citation type="submission" date="2019-08" db="EMBL/GenBank/DDBJ databases">
        <authorList>
            <person name="Zheng X."/>
        </authorList>
    </citation>
    <scope>NUCLEOTIDE SEQUENCE [LARGE SCALE GENOMIC DNA]</scope>
    <source>
        <strain evidence="31">FJAT-25496</strain>
    </source>
</reference>
<dbReference type="GO" id="GO:0050667">
    <property type="term" value="P:homocysteine metabolic process"/>
    <property type="evidence" value="ECO:0007669"/>
    <property type="project" value="TreeGrafter"/>
</dbReference>
<dbReference type="EC" id="2.1.1.13" evidence="6 20"/>
<dbReference type="GO" id="GO:0005829">
    <property type="term" value="C:cytosol"/>
    <property type="evidence" value="ECO:0007669"/>
    <property type="project" value="TreeGrafter"/>
</dbReference>
<dbReference type="InterPro" id="IPR036724">
    <property type="entry name" value="Cobalamin-bd_sf"/>
</dbReference>
<dbReference type="GO" id="GO:0032259">
    <property type="term" value="P:methylation"/>
    <property type="evidence" value="ECO:0007669"/>
    <property type="project" value="UniProtKB-KW"/>
</dbReference>
<dbReference type="Pfam" id="PF02310">
    <property type="entry name" value="B12-binding"/>
    <property type="match status" value="1"/>
</dbReference>
<evidence type="ECO:0000256" key="23">
    <source>
        <dbReference type="PIRSR" id="PIRSR000381-2"/>
    </source>
</evidence>
<evidence type="ECO:0000256" key="21">
    <source>
        <dbReference type="PIRNR" id="PIRNR000381"/>
    </source>
</evidence>
<feature type="domain" description="AdoMet activation" evidence="27">
    <location>
        <begin position="862"/>
        <end position="1150"/>
    </location>
</feature>
<comment type="domain">
    <text evidence="21">Modular enzyme with four functionally distinct domains. The isolated Hcy-binding domain catalyzes methyl transfer from free methylcobalamin to homocysteine. The Hcy-binding domain in association with the pterin-binding domain catalyzes the methylation of cob(I)alamin by methyltetrahydrofolate and the methylation of homocysteine. The B12-binding domain binds the cofactor. The AdoMet activation domain binds S-adenosyl-L-methionine. Under aerobic conditions cob(I)alamin can be converted to inactive cob(II)alamin. Reductive methylation by S-adenosyl-L-methionine and flavodoxin regenerates methylcobalamin.</text>
</comment>
<dbReference type="InterPro" id="IPR004223">
    <property type="entry name" value="VitB12-dep_Met_synth_activ_dom"/>
</dbReference>
<comment type="catalytic activity">
    <reaction evidence="1 21">
        <text>(6S)-5-methyl-5,6,7,8-tetrahydrofolate + L-homocysteine = (6S)-5,6,7,8-tetrahydrofolate + L-methionine</text>
        <dbReference type="Rhea" id="RHEA:11172"/>
        <dbReference type="ChEBI" id="CHEBI:18608"/>
        <dbReference type="ChEBI" id="CHEBI:57453"/>
        <dbReference type="ChEBI" id="CHEBI:57844"/>
        <dbReference type="ChEBI" id="CHEBI:58199"/>
        <dbReference type="EC" id="2.1.1.13"/>
    </reaction>
</comment>
<dbReference type="SUPFAM" id="SSF47644">
    <property type="entry name" value="Methionine synthase domain"/>
    <property type="match status" value="1"/>
</dbReference>
<feature type="binding site" evidence="22 24">
    <location>
        <position position="227"/>
    </location>
    <ligand>
        <name>Zn(2+)</name>
        <dbReference type="ChEBI" id="CHEBI:29105"/>
    </ligand>
</feature>
<feature type="binding site" evidence="23">
    <location>
        <position position="826"/>
    </location>
    <ligand>
        <name>methylcob(III)alamin</name>
        <dbReference type="ChEBI" id="CHEBI:28115"/>
    </ligand>
</feature>
<dbReference type="SUPFAM" id="SSF56507">
    <property type="entry name" value="Methionine synthase activation domain-like"/>
    <property type="match status" value="1"/>
</dbReference>
<feature type="binding site" evidence="22 24">
    <location>
        <position position="291"/>
    </location>
    <ligand>
        <name>Zn(2+)</name>
        <dbReference type="ChEBI" id="CHEBI:29105"/>
    </ligand>
</feature>
<organism evidence="30 31">
    <name type="scientific">Cytobacillus dafuensis</name>
    <name type="common">Bacillus dafuensis</name>
    <dbReference type="NCBI Taxonomy" id="1742359"/>
    <lineage>
        <taxon>Bacteria</taxon>
        <taxon>Bacillati</taxon>
        <taxon>Bacillota</taxon>
        <taxon>Bacilli</taxon>
        <taxon>Bacillales</taxon>
        <taxon>Bacillaceae</taxon>
        <taxon>Cytobacillus</taxon>
    </lineage>
</organism>
<dbReference type="SMART" id="SM01018">
    <property type="entry name" value="B12-binding_2"/>
    <property type="match status" value="1"/>
</dbReference>
<feature type="domain" description="B12-binding N-terminal" evidence="29">
    <location>
        <begin position="617"/>
        <end position="711"/>
    </location>
</feature>
<evidence type="ECO:0000256" key="2">
    <source>
        <dbReference type="ARBA" id="ARBA00001947"/>
    </source>
</evidence>
<dbReference type="SUPFAM" id="SSF51717">
    <property type="entry name" value="Dihydropteroate synthetase-like"/>
    <property type="match status" value="1"/>
</dbReference>
<dbReference type="InterPro" id="IPR006158">
    <property type="entry name" value="Cobalamin-bd"/>
</dbReference>
<evidence type="ECO:0000256" key="1">
    <source>
        <dbReference type="ARBA" id="ARBA00001700"/>
    </source>
</evidence>
<feature type="binding site" evidence="23">
    <location>
        <position position="1090"/>
    </location>
    <ligand>
        <name>S-adenosyl-L-methionine</name>
        <dbReference type="ChEBI" id="CHEBI:59789"/>
    </ligand>
</feature>
<evidence type="ECO:0000256" key="12">
    <source>
        <dbReference type="ARBA" id="ARBA00022691"/>
    </source>
</evidence>
<dbReference type="OrthoDB" id="9803687at2"/>
<evidence type="ECO:0000256" key="15">
    <source>
        <dbReference type="ARBA" id="ARBA00022833"/>
    </source>
</evidence>
<dbReference type="GO" id="GO:0031419">
    <property type="term" value="F:cobalamin binding"/>
    <property type="evidence" value="ECO:0007669"/>
    <property type="project" value="UniProtKB-UniRule"/>
</dbReference>
<dbReference type="EMBL" id="CP042593">
    <property type="protein sequence ID" value="QED47882.1"/>
    <property type="molecule type" value="Genomic_DNA"/>
</dbReference>
<evidence type="ECO:0000256" key="6">
    <source>
        <dbReference type="ARBA" id="ARBA00012032"/>
    </source>
</evidence>
<evidence type="ECO:0000256" key="17">
    <source>
        <dbReference type="ARBA" id="ARBA00023285"/>
    </source>
</evidence>
<dbReference type="Gene3D" id="3.40.50.280">
    <property type="entry name" value="Cobalamin-binding domain"/>
    <property type="match status" value="1"/>
</dbReference>
<dbReference type="Pfam" id="PF00809">
    <property type="entry name" value="Pterin_bind"/>
    <property type="match status" value="1"/>
</dbReference>
<dbReference type="Gene3D" id="1.10.1240.10">
    <property type="entry name" value="Methionine synthase domain"/>
    <property type="match status" value="1"/>
</dbReference>
<evidence type="ECO:0000313" key="31">
    <source>
        <dbReference type="Proteomes" id="UP000321555"/>
    </source>
</evidence>
<evidence type="ECO:0000256" key="16">
    <source>
        <dbReference type="ARBA" id="ARBA00023167"/>
    </source>
</evidence>
<evidence type="ECO:0000256" key="19">
    <source>
        <dbReference type="ARBA" id="ARBA00031040"/>
    </source>
</evidence>
<keyword evidence="31" id="KW-1185">Reference proteome</keyword>
<name>A0A5B8Z439_CYTDA</name>
<dbReference type="PROSITE" id="PS50974">
    <property type="entry name" value="ADOMET_ACTIVATION"/>
    <property type="match status" value="1"/>
</dbReference>
<dbReference type="InterPro" id="IPR003726">
    <property type="entry name" value="HCY_dom"/>
</dbReference>
<evidence type="ECO:0000259" key="27">
    <source>
        <dbReference type="PROSITE" id="PS50974"/>
    </source>
</evidence>
<dbReference type="PROSITE" id="PS51332">
    <property type="entry name" value="B12_BINDING"/>
    <property type="match status" value="1"/>
</dbReference>
<evidence type="ECO:0000256" key="4">
    <source>
        <dbReference type="ARBA" id="ARBA00005178"/>
    </source>
</evidence>
<keyword evidence="15 21" id="KW-0862">Zinc</keyword>
<dbReference type="InterPro" id="IPR036594">
    <property type="entry name" value="Meth_synthase_dom"/>
</dbReference>
<comment type="cofactor">
    <cofactor evidence="2 21 24">
        <name>Zn(2+)</name>
        <dbReference type="ChEBI" id="CHEBI:29105"/>
    </cofactor>
</comment>
<evidence type="ECO:0000256" key="11">
    <source>
        <dbReference type="ARBA" id="ARBA00022679"/>
    </source>
</evidence>
<dbReference type="Pfam" id="PF02574">
    <property type="entry name" value="S-methyl_trans"/>
    <property type="match status" value="1"/>
</dbReference>
<evidence type="ECO:0000259" key="26">
    <source>
        <dbReference type="PROSITE" id="PS50972"/>
    </source>
</evidence>
<dbReference type="FunFam" id="3.20.20.20:FF:000017">
    <property type="entry name" value="Methionine synthase"/>
    <property type="match status" value="1"/>
</dbReference>
<dbReference type="PROSITE" id="PS50972">
    <property type="entry name" value="PTERIN_BINDING"/>
    <property type="match status" value="1"/>
</dbReference>
<keyword evidence="11 21" id="KW-0808">Transferase</keyword>
<evidence type="ECO:0000259" key="29">
    <source>
        <dbReference type="PROSITE" id="PS51337"/>
    </source>
</evidence>
<comment type="pathway">
    <text evidence="4 21">Amino-acid biosynthesis; L-methionine biosynthesis via de novo pathway; L-methionine from L-homocysteine (MetH route): step 1/1.</text>
</comment>
<feature type="domain" description="B12-binding" evidence="28">
    <location>
        <begin position="712"/>
        <end position="847"/>
    </location>
</feature>
<dbReference type="InterPro" id="IPR036589">
    <property type="entry name" value="HCY_dom_sf"/>
</dbReference>
<dbReference type="CDD" id="cd02069">
    <property type="entry name" value="methionine_synthase_B12_BD"/>
    <property type="match status" value="1"/>
</dbReference>
<keyword evidence="14" id="KW-0677">Repeat</keyword>
<dbReference type="SUPFAM" id="SSF82282">
    <property type="entry name" value="Homocysteine S-methyltransferase"/>
    <property type="match status" value="1"/>
</dbReference>
<proteinExistence type="inferred from homology"/>
<keyword evidence="9 21" id="KW-0028">Amino-acid biosynthesis</keyword>
<dbReference type="GO" id="GO:0008270">
    <property type="term" value="F:zinc ion binding"/>
    <property type="evidence" value="ECO:0007669"/>
    <property type="project" value="UniProtKB-UniRule"/>
</dbReference>
<keyword evidence="16 21" id="KW-0486">Methionine biosynthesis</keyword>
<dbReference type="Pfam" id="PF02607">
    <property type="entry name" value="B12-binding_2"/>
    <property type="match status" value="1"/>
</dbReference>
<evidence type="ECO:0000256" key="7">
    <source>
        <dbReference type="ARBA" id="ARBA00013998"/>
    </source>
</evidence>
<keyword evidence="10 21" id="KW-0846">Cobalamin</keyword>
<feature type="binding site" evidence="23">
    <location>
        <begin position="722"/>
        <end position="726"/>
    </location>
    <ligand>
        <name>methylcob(III)alamin</name>
        <dbReference type="ChEBI" id="CHEBI:28115"/>
    </ligand>
</feature>
<dbReference type="PANTHER" id="PTHR45833:SF1">
    <property type="entry name" value="METHIONINE SYNTHASE"/>
    <property type="match status" value="1"/>
</dbReference>
<feature type="binding site" evidence="23">
    <location>
        <position position="770"/>
    </location>
    <ligand>
        <name>methylcob(III)alamin</name>
        <dbReference type="ChEBI" id="CHEBI:28115"/>
    </ligand>
</feature>
<dbReference type="InterPro" id="IPR011005">
    <property type="entry name" value="Dihydropteroate_synth-like_sf"/>
</dbReference>
<gene>
    <name evidence="30" type="primary">metH</name>
    <name evidence="30" type="ORF">FSZ17_11830</name>
</gene>
<dbReference type="UniPathway" id="UPA00051">
    <property type="reaction ID" value="UER00081"/>
</dbReference>
<keyword evidence="17 21" id="KW-0170">Cobalt</keyword>